<dbReference type="GO" id="GO:0020037">
    <property type="term" value="F:heme binding"/>
    <property type="evidence" value="ECO:0007669"/>
    <property type="project" value="InterPro"/>
</dbReference>
<protein>
    <recommendedName>
        <fullName evidence="9">Isotrichodermin C-15 hydroxylase</fullName>
    </recommendedName>
</protein>
<comment type="caution">
    <text evidence="7">The sequence shown here is derived from an EMBL/GenBank/DDBJ whole genome shotgun (WGS) entry which is preliminary data.</text>
</comment>
<evidence type="ECO:0000256" key="3">
    <source>
        <dbReference type="ARBA" id="ARBA00022617"/>
    </source>
</evidence>
<accession>A0A4V5NFR6</accession>
<dbReference type="Pfam" id="PF00067">
    <property type="entry name" value="p450"/>
    <property type="match status" value="1"/>
</dbReference>
<proteinExistence type="inferred from homology"/>
<dbReference type="OrthoDB" id="1470350at2759"/>
<evidence type="ECO:0000256" key="2">
    <source>
        <dbReference type="ARBA" id="ARBA00010617"/>
    </source>
</evidence>
<evidence type="ECO:0000256" key="1">
    <source>
        <dbReference type="ARBA" id="ARBA00001971"/>
    </source>
</evidence>
<dbReference type="STRING" id="329884.A0A4V5NFR6"/>
<evidence type="ECO:0008006" key="9">
    <source>
        <dbReference type="Google" id="ProtNLM"/>
    </source>
</evidence>
<dbReference type="AlphaFoldDB" id="A0A4V5NFR6"/>
<comment type="similarity">
    <text evidence="2">Belongs to the cytochrome P450 family.</text>
</comment>
<dbReference type="PANTHER" id="PTHR24305:SF210">
    <property type="entry name" value="CYTOCHROME P450 MONOOXYGENASE ASQL-RELATED"/>
    <property type="match status" value="1"/>
</dbReference>
<dbReference type="EMBL" id="NAJQ01000322">
    <property type="protein sequence ID" value="TKA72129.1"/>
    <property type="molecule type" value="Genomic_DNA"/>
</dbReference>
<name>A0A4V5NFR6_9PEZI</name>
<dbReference type="Proteomes" id="UP000309340">
    <property type="component" value="Unassembled WGS sequence"/>
</dbReference>
<dbReference type="PANTHER" id="PTHR24305">
    <property type="entry name" value="CYTOCHROME P450"/>
    <property type="match status" value="1"/>
</dbReference>
<evidence type="ECO:0000313" key="7">
    <source>
        <dbReference type="EMBL" id="TKA72129.1"/>
    </source>
</evidence>
<dbReference type="PRINTS" id="PR00385">
    <property type="entry name" value="P450"/>
</dbReference>
<evidence type="ECO:0000256" key="6">
    <source>
        <dbReference type="PIRSR" id="PIRSR602401-1"/>
    </source>
</evidence>
<keyword evidence="4 6" id="KW-0479">Metal-binding</keyword>
<reference evidence="7 8" key="1">
    <citation type="submission" date="2017-03" db="EMBL/GenBank/DDBJ databases">
        <title>Genomes of endolithic fungi from Antarctica.</title>
        <authorList>
            <person name="Coleine C."/>
            <person name="Masonjones S."/>
            <person name="Stajich J.E."/>
        </authorList>
    </citation>
    <scope>NUCLEOTIDE SEQUENCE [LARGE SCALE GENOMIC DNA]</scope>
    <source>
        <strain evidence="7 8">CCFEE 5184</strain>
    </source>
</reference>
<dbReference type="PRINTS" id="PR00463">
    <property type="entry name" value="EP450I"/>
</dbReference>
<dbReference type="GO" id="GO:0004497">
    <property type="term" value="F:monooxygenase activity"/>
    <property type="evidence" value="ECO:0007669"/>
    <property type="project" value="InterPro"/>
</dbReference>
<keyword evidence="8" id="KW-1185">Reference proteome</keyword>
<dbReference type="InterPro" id="IPR036396">
    <property type="entry name" value="Cyt_P450_sf"/>
</dbReference>
<dbReference type="SUPFAM" id="SSF48264">
    <property type="entry name" value="Cytochrome P450"/>
    <property type="match status" value="1"/>
</dbReference>
<comment type="cofactor">
    <cofactor evidence="1 6">
        <name>heme</name>
        <dbReference type="ChEBI" id="CHEBI:30413"/>
    </cofactor>
</comment>
<sequence>MAANSSSSNAMMPTNVVQLVGFLAASAGAYIMLSSTLSAAVHPGPVLWSAYRIPYVYYNLRGQLPFKVTELHRRYGPVVRIAPDHMSFIDAAAWNDIYGLQPGRVQNQKDIFAYTPLLPGWEQGIIRADDTFHARLRKMYGAAFTPKALDDQSAMLQKYADLLVTQLKAAIKLEAVQNMSAWYNFTTFDLTGEFAFGENFHCLDRGGQYHFFVKIVLNGTVAGLQMMQMQFYGLLTLLKPLIPKSALKPKEDMDQYTKELVDRRMERGYDPKTIDVFNYLLQQKDEEGELSRGAMYENGITLVVAGSETTATLLTGATYFLCRNPDVLKKAQSEVRSAFKADADITSKSVNDLTYMLAVLSESLRVFPPTSFGIPRLISSKGGQTTRVAIFHQAAYRSEQNFARPNDFVPERWLQSPPTEFKDDSRDVLQPFMVGPRGCLGKGLAHAEMRLLLAKMLWHFDFELADAKEDWYAGLRAFMVWERNDLRIRLKAVER</sequence>
<dbReference type="CDD" id="cd11058">
    <property type="entry name" value="CYP60B-like"/>
    <property type="match status" value="1"/>
</dbReference>
<evidence type="ECO:0000256" key="4">
    <source>
        <dbReference type="ARBA" id="ARBA00022723"/>
    </source>
</evidence>
<organism evidence="7 8">
    <name type="scientific">Friedmanniomyces simplex</name>
    <dbReference type="NCBI Taxonomy" id="329884"/>
    <lineage>
        <taxon>Eukaryota</taxon>
        <taxon>Fungi</taxon>
        <taxon>Dikarya</taxon>
        <taxon>Ascomycota</taxon>
        <taxon>Pezizomycotina</taxon>
        <taxon>Dothideomycetes</taxon>
        <taxon>Dothideomycetidae</taxon>
        <taxon>Mycosphaerellales</taxon>
        <taxon>Teratosphaeriaceae</taxon>
        <taxon>Friedmanniomyces</taxon>
    </lineage>
</organism>
<evidence type="ECO:0000256" key="5">
    <source>
        <dbReference type="ARBA" id="ARBA00023004"/>
    </source>
</evidence>
<feature type="binding site" description="axial binding residue" evidence="6">
    <location>
        <position position="439"/>
    </location>
    <ligand>
        <name>heme</name>
        <dbReference type="ChEBI" id="CHEBI:30413"/>
    </ligand>
    <ligandPart>
        <name>Fe</name>
        <dbReference type="ChEBI" id="CHEBI:18248"/>
    </ligandPart>
</feature>
<dbReference type="InterPro" id="IPR001128">
    <property type="entry name" value="Cyt_P450"/>
</dbReference>
<evidence type="ECO:0000313" key="8">
    <source>
        <dbReference type="Proteomes" id="UP000309340"/>
    </source>
</evidence>
<dbReference type="GO" id="GO:0016705">
    <property type="term" value="F:oxidoreductase activity, acting on paired donors, with incorporation or reduction of molecular oxygen"/>
    <property type="evidence" value="ECO:0007669"/>
    <property type="project" value="InterPro"/>
</dbReference>
<keyword evidence="3 6" id="KW-0349">Heme</keyword>
<dbReference type="GO" id="GO:0005506">
    <property type="term" value="F:iron ion binding"/>
    <property type="evidence" value="ECO:0007669"/>
    <property type="project" value="InterPro"/>
</dbReference>
<keyword evidence="5 6" id="KW-0408">Iron</keyword>
<dbReference type="InterPro" id="IPR050121">
    <property type="entry name" value="Cytochrome_P450_monoxygenase"/>
</dbReference>
<dbReference type="Gene3D" id="1.10.630.10">
    <property type="entry name" value="Cytochrome P450"/>
    <property type="match status" value="1"/>
</dbReference>
<dbReference type="InterPro" id="IPR002401">
    <property type="entry name" value="Cyt_P450_E_grp-I"/>
</dbReference>
<gene>
    <name evidence="7" type="ORF">B0A55_06358</name>
</gene>